<keyword evidence="7" id="KW-1185">Reference proteome</keyword>
<dbReference type="GO" id="GO:0003700">
    <property type="term" value="F:DNA-binding transcription factor activity"/>
    <property type="evidence" value="ECO:0007669"/>
    <property type="project" value="TreeGrafter"/>
</dbReference>
<reference evidence="6 7" key="1">
    <citation type="submission" date="2018-10" db="EMBL/GenBank/DDBJ databases">
        <title>Phylogenomics of Brevibacillus.</title>
        <authorList>
            <person name="Dunlap C."/>
        </authorList>
    </citation>
    <scope>NUCLEOTIDE SEQUENCE [LARGE SCALE GENOMIC DNA]</scope>
    <source>
        <strain evidence="6 7">JCM 12215</strain>
    </source>
</reference>
<evidence type="ECO:0000256" key="3">
    <source>
        <dbReference type="ARBA" id="ARBA00023163"/>
    </source>
</evidence>
<dbReference type="PRINTS" id="PR00455">
    <property type="entry name" value="HTHTETR"/>
</dbReference>
<organism evidence="6 7">
    <name type="scientific">Brevibacillus invocatus</name>
    <dbReference type="NCBI Taxonomy" id="173959"/>
    <lineage>
        <taxon>Bacteria</taxon>
        <taxon>Bacillati</taxon>
        <taxon>Bacillota</taxon>
        <taxon>Bacilli</taxon>
        <taxon>Bacillales</taxon>
        <taxon>Paenibacillaceae</taxon>
        <taxon>Brevibacillus</taxon>
    </lineage>
</organism>
<dbReference type="InterPro" id="IPR050109">
    <property type="entry name" value="HTH-type_TetR-like_transc_reg"/>
</dbReference>
<dbReference type="AlphaFoldDB" id="A0A3M8CF56"/>
<dbReference type="GO" id="GO:0000976">
    <property type="term" value="F:transcription cis-regulatory region binding"/>
    <property type="evidence" value="ECO:0007669"/>
    <property type="project" value="TreeGrafter"/>
</dbReference>
<dbReference type="Proteomes" id="UP000282028">
    <property type="component" value="Unassembled WGS sequence"/>
</dbReference>
<keyword evidence="2 4" id="KW-0238">DNA-binding</keyword>
<dbReference type="FunFam" id="1.10.10.60:FF:000141">
    <property type="entry name" value="TetR family transcriptional regulator"/>
    <property type="match status" value="1"/>
</dbReference>
<evidence type="ECO:0000256" key="1">
    <source>
        <dbReference type="ARBA" id="ARBA00023015"/>
    </source>
</evidence>
<dbReference type="PROSITE" id="PS50977">
    <property type="entry name" value="HTH_TETR_2"/>
    <property type="match status" value="1"/>
</dbReference>
<dbReference type="Gene3D" id="1.10.357.10">
    <property type="entry name" value="Tetracycline Repressor, domain 2"/>
    <property type="match status" value="1"/>
</dbReference>
<keyword evidence="3" id="KW-0804">Transcription</keyword>
<evidence type="ECO:0000256" key="2">
    <source>
        <dbReference type="ARBA" id="ARBA00023125"/>
    </source>
</evidence>
<dbReference type="Pfam" id="PF00440">
    <property type="entry name" value="TetR_N"/>
    <property type="match status" value="1"/>
</dbReference>
<dbReference type="PANTHER" id="PTHR30055:SF226">
    <property type="entry name" value="HTH-TYPE TRANSCRIPTIONAL REGULATOR PKSA"/>
    <property type="match status" value="1"/>
</dbReference>
<feature type="DNA-binding region" description="H-T-H motif" evidence="4">
    <location>
        <begin position="33"/>
        <end position="52"/>
    </location>
</feature>
<keyword evidence="1" id="KW-0805">Transcription regulation</keyword>
<sequence length="206" mass="23920">MPTRQELRAEETKRNILLAAGELFMSRGYDAVTMREIAKEAGCSHTTIYIYFKDKEALLHQLSMPPLLALMKQIDEILEQDTSPDDKLIGISLSFIRFCLTHRNMYTIFFNVKSVRVDEQKPELEINQIRNQLFAKLMSALQKSLGLEDHDRRLLTNSRIYVYTLHGIVATYTFSEETVDMLMDRLSQVFQETFEVLLLGFKGKNE</sequence>
<evidence type="ECO:0000259" key="5">
    <source>
        <dbReference type="PROSITE" id="PS50977"/>
    </source>
</evidence>
<dbReference type="PANTHER" id="PTHR30055">
    <property type="entry name" value="HTH-TYPE TRANSCRIPTIONAL REGULATOR RUTR"/>
    <property type="match status" value="1"/>
</dbReference>
<dbReference type="InterPro" id="IPR009057">
    <property type="entry name" value="Homeodomain-like_sf"/>
</dbReference>
<name>A0A3M8CF56_9BACL</name>
<evidence type="ECO:0000256" key="4">
    <source>
        <dbReference type="PROSITE-ProRule" id="PRU00335"/>
    </source>
</evidence>
<evidence type="ECO:0000313" key="6">
    <source>
        <dbReference type="EMBL" id="RNB74239.1"/>
    </source>
</evidence>
<protein>
    <submittedName>
        <fullName evidence="6">TetR/AcrR family transcriptional regulator</fullName>
    </submittedName>
</protein>
<dbReference type="OrthoDB" id="9815924at2"/>
<proteinExistence type="predicted"/>
<accession>A0A3M8CF56</accession>
<feature type="domain" description="HTH tetR-type" evidence="5">
    <location>
        <begin position="10"/>
        <end position="70"/>
    </location>
</feature>
<comment type="caution">
    <text evidence="6">The sequence shown here is derived from an EMBL/GenBank/DDBJ whole genome shotgun (WGS) entry which is preliminary data.</text>
</comment>
<dbReference type="EMBL" id="RHHR01000015">
    <property type="protein sequence ID" value="RNB74239.1"/>
    <property type="molecule type" value="Genomic_DNA"/>
</dbReference>
<dbReference type="RefSeq" id="WP_122909099.1">
    <property type="nucleotide sequence ID" value="NZ_CBCSBE010000003.1"/>
</dbReference>
<gene>
    <name evidence="6" type="ORF">EDM52_11395</name>
</gene>
<dbReference type="SUPFAM" id="SSF46689">
    <property type="entry name" value="Homeodomain-like"/>
    <property type="match status" value="1"/>
</dbReference>
<evidence type="ECO:0000313" key="7">
    <source>
        <dbReference type="Proteomes" id="UP000282028"/>
    </source>
</evidence>
<dbReference type="InterPro" id="IPR001647">
    <property type="entry name" value="HTH_TetR"/>
</dbReference>
<dbReference type="GO" id="GO:0045892">
    <property type="term" value="P:negative regulation of DNA-templated transcription"/>
    <property type="evidence" value="ECO:0007669"/>
    <property type="project" value="UniProtKB-ARBA"/>
</dbReference>